<proteinExistence type="predicted"/>
<comment type="caution">
    <text evidence="2">The sequence shown here is derived from an EMBL/GenBank/DDBJ whole genome shotgun (WGS) entry which is preliminary data.</text>
</comment>
<accession>A0ABD2MMY8</accession>
<dbReference type="Proteomes" id="UP001516400">
    <property type="component" value="Unassembled WGS sequence"/>
</dbReference>
<dbReference type="EMBL" id="JABFTP020000021">
    <property type="protein sequence ID" value="KAL3267718.1"/>
    <property type="molecule type" value="Genomic_DNA"/>
</dbReference>
<keyword evidence="3" id="KW-1185">Reference proteome</keyword>
<feature type="non-terminal residue" evidence="2">
    <location>
        <position position="1"/>
    </location>
</feature>
<sequence>ELRRNTVNYSQRTDSSSFPHGNVRTTQEGSARSSTESSLSGCQNTLVESLNEITSSAAKEAIDNALNNIRIKSKTDENEWQTVTRKNNSQEKSRKIIICKATKKTAGNTLLRPKKKRWLYVGRVAANISEANLKKYLMDIRERNQTQKYKILHSV</sequence>
<evidence type="ECO:0000313" key="2">
    <source>
        <dbReference type="EMBL" id="KAL3267718.1"/>
    </source>
</evidence>
<protein>
    <submittedName>
        <fullName evidence="2">Uncharacterized protein</fullName>
    </submittedName>
</protein>
<reference evidence="2 3" key="1">
    <citation type="journal article" date="2021" name="BMC Biol.">
        <title>Horizontally acquired antibacterial genes associated with adaptive radiation of ladybird beetles.</title>
        <authorList>
            <person name="Li H.S."/>
            <person name="Tang X.F."/>
            <person name="Huang Y.H."/>
            <person name="Xu Z.Y."/>
            <person name="Chen M.L."/>
            <person name="Du X.Y."/>
            <person name="Qiu B.Y."/>
            <person name="Chen P.T."/>
            <person name="Zhang W."/>
            <person name="Slipinski A."/>
            <person name="Escalona H.E."/>
            <person name="Waterhouse R.M."/>
            <person name="Zwick A."/>
            <person name="Pang H."/>
        </authorList>
    </citation>
    <scope>NUCLEOTIDE SEQUENCE [LARGE SCALE GENOMIC DNA]</scope>
    <source>
        <strain evidence="2">SYSU2018</strain>
    </source>
</reference>
<dbReference type="AlphaFoldDB" id="A0ABD2MMY8"/>
<evidence type="ECO:0000256" key="1">
    <source>
        <dbReference type="SAM" id="MobiDB-lite"/>
    </source>
</evidence>
<name>A0ABD2MMY8_9CUCU</name>
<gene>
    <name evidence="2" type="ORF">HHI36_006848</name>
</gene>
<feature type="region of interest" description="Disordered" evidence="1">
    <location>
        <begin position="1"/>
        <end position="39"/>
    </location>
</feature>
<organism evidence="2 3">
    <name type="scientific">Cryptolaemus montrouzieri</name>
    <dbReference type="NCBI Taxonomy" id="559131"/>
    <lineage>
        <taxon>Eukaryota</taxon>
        <taxon>Metazoa</taxon>
        <taxon>Ecdysozoa</taxon>
        <taxon>Arthropoda</taxon>
        <taxon>Hexapoda</taxon>
        <taxon>Insecta</taxon>
        <taxon>Pterygota</taxon>
        <taxon>Neoptera</taxon>
        <taxon>Endopterygota</taxon>
        <taxon>Coleoptera</taxon>
        <taxon>Polyphaga</taxon>
        <taxon>Cucujiformia</taxon>
        <taxon>Coccinelloidea</taxon>
        <taxon>Coccinellidae</taxon>
        <taxon>Scymninae</taxon>
        <taxon>Scymnini</taxon>
        <taxon>Cryptolaemus</taxon>
    </lineage>
</organism>
<evidence type="ECO:0000313" key="3">
    <source>
        <dbReference type="Proteomes" id="UP001516400"/>
    </source>
</evidence>